<name>A0A268REK7_SHOCL</name>
<protein>
    <submittedName>
        <fullName evidence="4">SCO family protein</fullName>
    </submittedName>
</protein>
<sequence length="87" mass="9829">MFPKNRTALSSLLVLMFGIVLFYIGTDGFKAFTAETARVNQLMDEKPQFPDVTLEDNNGKSYSFSEFEGKYVFITFLYTSCGTVCPE</sequence>
<evidence type="ECO:0000313" key="4">
    <source>
        <dbReference type="EMBL" id="PAF18688.1"/>
    </source>
</evidence>
<keyword evidence="2" id="KW-0479">Metal-binding</keyword>
<feature type="disulfide bond" description="Redox-active" evidence="3">
    <location>
        <begin position="81"/>
        <end position="85"/>
    </location>
</feature>
<dbReference type="EMBL" id="NPBS01000365">
    <property type="protein sequence ID" value="PAF18688.1"/>
    <property type="molecule type" value="Genomic_DNA"/>
</dbReference>
<dbReference type="InterPro" id="IPR003782">
    <property type="entry name" value="SCO1/SenC"/>
</dbReference>
<reference evidence="4 5" key="1">
    <citation type="submission" date="2017-07" db="EMBL/GenBank/DDBJ databases">
        <title>Isolation and whole genome analysis of endospore-forming bacteria from heroin.</title>
        <authorList>
            <person name="Kalinowski J."/>
            <person name="Ahrens B."/>
            <person name="Al-Dilaimi A."/>
            <person name="Winkler A."/>
            <person name="Wibberg D."/>
            <person name="Schleenbecker U."/>
            <person name="Ruckert C."/>
            <person name="Wolfel R."/>
            <person name="Grass G."/>
        </authorList>
    </citation>
    <scope>NUCLEOTIDE SEQUENCE [LARGE SCALE GENOMIC DNA]</scope>
    <source>
        <strain evidence="4 5">7523-2</strain>
    </source>
</reference>
<proteinExistence type="inferred from homology"/>
<gene>
    <name evidence="4" type="ORF">CHH61_23550</name>
</gene>
<dbReference type="Proteomes" id="UP000216133">
    <property type="component" value="Unassembled WGS sequence"/>
</dbReference>
<dbReference type="GO" id="GO:0046872">
    <property type="term" value="F:metal ion binding"/>
    <property type="evidence" value="ECO:0007669"/>
    <property type="project" value="UniProtKB-KW"/>
</dbReference>
<dbReference type="AlphaFoldDB" id="A0A268REK7"/>
<comment type="caution">
    <text evidence="4">The sequence shown here is derived from an EMBL/GenBank/DDBJ whole genome shotgun (WGS) entry which is preliminary data.</text>
</comment>
<dbReference type="Gene3D" id="3.40.30.10">
    <property type="entry name" value="Glutaredoxin"/>
    <property type="match status" value="1"/>
</dbReference>
<dbReference type="RefSeq" id="WP_176471893.1">
    <property type="nucleotide sequence ID" value="NZ_NPBS01000365.1"/>
</dbReference>
<dbReference type="SUPFAM" id="SSF52833">
    <property type="entry name" value="Thioredoxin-like"/>
    <property type="match status" value="1"/>
</dbReference>
<dbReference type="InterPro" id="IPR036249">
    <property type="entry name" value="Thioredoxin-like_sf"/>
</dbReference>
<keyword evidence="2" id="KW-0186">Copper</keyword>
<evidence type="ECO:0000256" key="3">
    <source>
        <dbReference type="PIRSR" id="PIRSR603782-2"/>
    </source>
</evidence>
<feature type="binding site" evidence="2">
    <location>
        <position position="85"/>
    </location>
    <ligand>
        <name>Cu cation</name>
        <dbReference type="ChEBI" id="CHEBI:23378"/>
    </ligand>
</feature>
<accession>A0A268REK7</accession>
<comment type="similarity">
    <text evidence="1">Belongs to the SCO1/2 family.</text>
</comment>
<evidence type="ECO:0000256" key="2">
    <source>
        <dbReference type="PIRSR" id="PIRSR603782-1"/>
    </source>
</evidence>
<feature type="non-terminal residue" evidence="4">
    <location>
        <position position="87"/>
    </location>
</feature>
<evidence type="ECO:0000256" key="1">
    <source>
        <dbReference type="ARBA" id="ARBA00010996"/>
    </source>
</evidence>
<feature type="binding site" evidence="2">
    <location>
        <position position="81"/>
    </location>
    <ligand>
        <name>Cu cation</name>
        <dbReference type="ChEBI" id="CHEBI:23378"/>
    </ligand>
</feature>
<dbReference type="Pfam" id="PF02630">
    <property type="entry name" value="SCO1-SenC"/>
    <property type="match status" value="1"/>
</dbReference>
<evidence type="ECO:0000313" key="5">
    <source>
        <dbReference type="Proteomes" id="UP000216133"/>
    </source>
</evidence>
<organism evidence="4 5">
    <name type="scientific">Shouchella clausii</name>
    <name type="common">Alkalihalobacillus clausii</name>
    <dbReference type="NCBI Taxonomy" id="79880"/>
    <lineage>
        <taxon>Bacteria</taxon>
        <taxon>Bacillati</taxon>
        <taxon>Bacillota</taxon>
        <taxon>Bacilli</taxon>
        <taxon>Bacillales</taxon>
        <taxon>Bacillaceae</taxon>
        <taxon>Shouchella</taxon>
    </lineage>
</organism>
<keyword evidence="3" id="KW-1015">Disulfide bond</keyword>